<evidence type="ECO:0000256" key="2">
    <source>
        <dbReference type="ARBA" id="ARBA00022679"/>
    </source>
</evidence>
<keyword evidence="9" id="KW-1185">Reference proteome</keyword>
<feature type="non-terminal residue" evidence="8">
    <location>
        <position position="1"/>
    </location>
</feature>
<evidence type="ECO:0000256" key="1">
    <source>
        <dbReference type="ARBA" id="ARBA00022527"/>
    </source>
</evidence>
<reference evidence="8 9" key="1">
    <citation type="journal article" date="2016" name="Proc. Natl. Acad. Sci. U.S.A.">
        <title>Comparative genomics of biotechnologically important yeasts.</title>
        <authorList>
            <person name="Riley R."/>
            <person name="Haridas S."/>
            <person name="Wolfe K.H."/>
            <person name="Lopes M.R."/>
            <person name="Hittinger C.T."/>
            <person name="Goeker M."/>
            <person name="Salamov A.A."/>
            <person name="Wisecaver J.H."/>
            <person name="Long T.M."/>
            <person name="Calvey C.H."/>
            <person name="Aerts A.L."/>
            <person name="Barry K.W."/>
            <person name="Choi C."/>
            <person name="Clum A."/>
            <person name="Coughlan A.Y."/>
            <person name="Deshpande S."/>
            <person name="Douglass A.P."/>
            <person name="Hanson S.J."/>
            <person name="Klenk H.-P."/>
            <person name="LaButti K.M."/>
            <person name="Lapidus A."/>
            <person name="Lindquist E.A."/>
            <person name="Lipzen A.M."/>
            <person name="Meier-Kolthoff J.P."/>
            <person name="Ohm R.A."/>
            <person name="Otillar R.P."/>
            <person name="Pangilinan J.L."/>
            <person name="Peng Y."/>
            <person name="Rokas A."/>
            <person name="Rosa C.A."/>
            <person name="Scheuner C."/>
            <person name="Sibirny A.A."/>
            <person name="Slot J.C."/>
            <person name="Stielow J.B."/>
            <person name="Sun H."/>
            <person name="Kurtzman C.P."/>
            <person name="Blackwell M."/>
            <person name="Grigoriev I.V."/>
            <person name="Jeffries T.W."/>
        </authorList>
    </citation>
    <scope>NUCLEOTIDE SEQUENCE [LARGE SCALE GENOMIC DNA]</scope>
    <source>
        <strain evidence="9">ATCC 18201 / CBS 1600 / BCRC 20928 / JCM 3617 / NBRC 0987 / NRRL Y-1542</strain>
    </source>
</reference>
<dbReference type="AlphaFoldDB" id="A0A1E4RYM2"/>
<organism evidence="8 9">
    <name type="scientific">Cyberlindnera jadinii (strain ATCC 18201 / CBS 1600 / BCRC 20928 / JCM 3617 / NBRC 0987 / NRRL Y-1542)</name>
    <name type="common">Torula yeast</name>
    <name type="synonym">Candida utilis</name>
    <dbReference type="NCBI Taxonomy" id="983966"/>
    <lineage>
        <taxon>Eukaryota</taxon>
        <taxon>Fungi</taxon>
        <taxon>Dikarya</taxon>
        <taxon>Ascomycota</taxon>
        <taxon>Saccharomycotina</taxon>
        <taxon>Saccharomycetes</taxon>
        <taxon>Phaffomycetales</taxon>
        <taxon>Phaffomycetaceae</taxon>
        <taxon>Cyberlindnera</taxon>
    </lineage>
</organism>
<feature type="non-terminal residue" evidence="8">
    <location>
        <position position="191"/>
    </location>
</feature>
<keyword evidence="6" id="KW-1133">Transmembrane helix</keyword>
<accession>A0A1E4RYM2</accession>
<dbReference type="RefSeq" id="XP_020069407.1">
    <property type="nucleotide sequence ID" value="XM_020212311.1"/>
</dbReference>
<dbReference type="OrthoDB" id="68483at2759"/>
<keyword evidence="5" id="KW-0067">ATP-binding</keyword>
<evidence type="ECO:0000259" key="7">
    <source>
        <dbReference type="PROSITE" id="PS50011"/>
    </source>
</evidence>
<dbReference type="GeneID" id="30986707"/>
<keyword evidence="3" id="KW-0547">Nucleotide-binding</keyword>
<feature type="domain" description="Protein kinase" evidence="7">
    <location>
        <begin position="1"/>
        <end position="191"/>
    </location>
</feature>
<dbReference type="PROSITE" id="PS50011">
    <property type="entry name" value="PROTEIN_KINASE_DOM"/>
    <property type="match status" value="1"/>
</dbReference>
<dbReference type="PROSITE" id="PS00108">
    <property type="entry name" value="PROTEIN_KINASE_ST"/>
    <property type="match status" value="1"/>
</dbReference>
<keyword evidence="1" id="KW-0723">Serine/threonine-protein kinase</keyword>
<dbReference type="Proteomes" id="UP000094389">
    <property type="component" value="Unassembled WGS sequence"/>
</dbReference>
<dbReference type="Pfam" id="PF00069">
    <property type="entry name" value="Pkinase"/>
    <property type="match status" value="1"/>
</dbReference>
<proteinExistence type="predicted"/>
<dbReference type="OMA" id="SHEMESE"/>
<evidence type="ECO:0000256" key="6">
    <source>
        <dbReference type="SAM" id="Phobius"/>
    </source>
</evidence>
<evidence type="ECO:0000313" key="8">
    <source>
        <dbReference type="EMBL" id="ODV72368.1"/>
    </source>
</evidence>
<keyword evidence="4 8" id="KW-0418">Kinase</keyword>
<dbReference type="Gene3D" id="1.10.510.10">
    <property type="entry name" value="Transferase(Phosphotransferase) domain 1"/>
    <property type="match status" value="1"/>
</dbReference>
<dbReference type="EMBL" id="KV453935">
    <property type="protein sequence ID" value="ODV72368.1"/>
    <property type="molecule type" value="Genomic_DNA"/>
</dbReference>
<dbReference type="STRING" id="983966.A0A1E4RYM2"/>
<dbReference type="SUPFAM" id="SSF56112">
    <property type="entry name" value="Protein kinase-like (PK-like)"/>
    <property type="match status" value="1"/>
</dbReference>
<dbReference type="InterPro" id="IPR011009">
    <property type="entry name" value="Kinase-like_dom_sf"/>
</dbReference>
<sequence>EKVRREIAIMKKINHPNVVQLKEVMDDENSRKIYLVLEYLERGEVKWQRAPGVPLMSISESMKVFRDVVLGLEYLHYQGIVHRDIKPANLLIAGNGAVKISDFGVSFASSLKTGEQDDYDLAKSAGTPAFLAPELCGFSMDDKQHPKINYKIDIWALGVTLYCFLFGKLPFWAKNEFELFDVICHEELDIP</sequence>
<keyword evidence="6" id="KW-0472">Membrane</keyword>
<dbReference type="GO" id="GO:0004674">
    <property type="term" value="F:protein serine/threonine kinase activity"/>
    <property type="evidence" value="ECO:0007669"/>
    <property type="project" value="UniProtKB-KW"/>
</dbReference>
<evidence type="ECO:0000256" key="4">
    <source>
        <dbReference type="ARBA" id="ARBA00022777"/>
    </source>
</evidence>
<dbReference type="PANTHER" id="PTHR43895:SF152">
    <property type="entry name" value="SERINE_THREONINE-PROTEIN KINASE TOS3"/>
    <property type="match status" value="1"/>
</dbReference>
<keyword evidence="6" id="KW-0812">Transmembrane</keyword>
<evidence type="ECO:0000256" key="3">
    <source>
        <dbReference type="ARBA" id="ARBA00022741"/>
    </source>
</evidence>
<dbReference type="PANTHER" id="PTHR43895">
    <property type="entry name" value="CALCIUM/CALMODULIN-DEPENDENT PROTEIN KINASE KINASE-RELATED"/>
    <property type="match status" value="1"/>
</dbReference>
<keyword evidence="2" id="KW-0808">Transferase</keyword>
<feature type="transmembrane region" description="Helical" evidence="6">
    <location>
        <begin position="154"/>
        <end position="173"/>
    </location>
</feature>
<dbReference type="InterPro" id="IPR008271">
    <property type="entry name" value="Ser/Thr_kinase_AS"/>
</dbReference>
<dbReference type="InterPro" id="IPR000719">
    <property type="entry name" value="Prot_kinase_dom"/>
</dbReference>
<dbReference type="CDD" id="cd14008">
    <property type="entry name" value="STKc_LKB1_CaMKK"/>
    <property type="match status" value="1"/>
</dbReference>
<gene>
    <name evidence="8" type="ORF">CYBJADRAFT_120107</name>
</gene>
<evidence type="ECO:0000256" key="5">
    <source>
        <dbReference type="ARBA" id="ARBA00022840"/>
    </source>
</evidence>
<evidence type="ECO:0000313" key="9">
    <source>
        <dbReference type="Proteomes" id="UP000094389"/>
    </source>
</evidence>
<protein>
    <submittedName>
        <fullName evidence="8">Ser/Thr protein kinase</fullName>
    </submittedName>
</protein>
<name>A0A1E4RYM2_CYBJN</name>
<dbReference type="SMART" id="SM00220">
    <property type="entry name" value="S_TKc"/>
    <property type="match status" value="1"/>
</dbReference>
<dbReference type="GO" id="GO:0007165">
    <property type="term" value="P:signal transduction"/>
    <property type="evidence" value="ECO:0007669"/>
    <property type="project" value="TreeGrafter"/>
</dbReference>
<dbReference type="GO" id="GO:0005524">
    <property type="term" value="F:ATP binding"/>
    <property type="evidence" value="ECO:0007669"/>
    <property type="project" value="UniProtKB-KW"/>
</dbReference>